<evidence type="ECO:0000259" key="2">
    <source>
        <dbReference type="Pfam" id="PF01551"/>
    </source>
</evidence>
<dbReference type="CDD" id="cd12797">
    <property type="entry name" value="M23_peptidase"/>
    <property type="match status" value="1"/>
</dbReference>
<evidence type="ECO:0000256" key="1">
    <source>
        <dbReference type="SAM" id="SignalP"/>
    </source>
</evidence>
<dbReference type="InterPro" id="IPR011055">
    <property type="entry name" value="Dup_hybrid_motif"/>
</dbReference>
<keyword evidence="3" id="KW-0614">Plasmid</keyword>
<dbReference type="PANTHER" id="PTHR21666:SF270">
    <property type="entry name" value="MUREIN HYDROLASE ACTIVATOR ENVC"/>
    <property type="match status" value="1"/>
</dbReference>
<dbReference type="InterPro" id="IPR016047">
    <property type="entry name" value="M23ase_b-sheet_dom"/>
</dbReference>
<feature type="signal peptide" evidence="1">
    <location>
        <begin position="1"/>
        <end position="24"/>
    </location>
</feature>
<dbReference type="Proteomes" id="UP001164081">
    <property type="component" value="Plasmid pRIVM_C010761_3"/>
</dbReference>
<dbReference type="Gene3D" id="1.10.530.10">
    <property type="match status" value="1"/>
</dbReference>
<dbReference type="Pfam" id="PF01551">
    <property type="entry name" value="Peptidase_M23"/>
    <property type="match status" value="1"/>
</dbReference>
<organism evidence="3 4">
    <name type="scientific">Acinetobacter ursingii</name>
    <dbReference type="NCBI Taxonomy" id="108980"/>
    <lineage>
        <taxon>Bacteria</taxon>
        <taxon>Pseudomonadati</taxon>
        <taxon>Pseudomonadota</taxon>
        <taxon>Gammaproteobacteria</taxon>
        <taxon>Moraxellales</taxon>
        <taxon>Moraxellaceae</taxon>
        <taxon>Acinetobacter</taxon>
    </lineage>
</organism>
<gene>
    <name evidence="3" type="ORF">LSO58_18475</name>
</gene>
<geneLocation type="plasmid" evidence="3 4">
    <name>pRIVM_C010761_3</name>
</geneLocation>
<evidence type="ECO:0000313" key="3">
    <source>
        <dbReference type="EMBL" id="UYF77422.1"/>
    </source>
</evidence>
<feature type="domain" description="M23ase beta-sheet core" evidence="2">
    <location>
        <begin position="73"/>
        <end position="162"/>
    </location>
</feature>
<dbReference type="AlphaFoldDB" id="A0AA46NXJ0"/>
<accession>A0AA46NXJ0</accession>
<dbReference type="PANTHER" id="PTHR21666">
    <property type="entry name" value="PEPTIDASE-RELATED"/>
    <property type="match status" value="1"/>
</dbReference>
<dbReference type="SUPFAM" id="SSF51261">
    <property type="entry name" value="Duplicated hybrid motif"/>
    <property type="match status" value="1"/>
</dbReference>
<evidence type="ECO:0000313" key="4">
    <source>
        <dbReference type="Proteomes" id="UP001164081"/>
    </source>
</evidence>
<name>A0AA46NXJ0_9GAMM</name>
<feature type="chain" id="PRO_5041468888" evidence="1">
    <location>
        <begin position="25"/>
        <end position="622"/>
    </location>
</feature>
<protein>
    <submittedName>
        <fullName evidence="3">M23 family metallopeptidase</fullName>
    </submittedName>
</protein>
<dbReference type="Gene3D" id="2.70.70.10">
    <property type="entry name" value="Glucose Permease (Domain IIA)"/>
    <property type="match status" value="1"/>
</dbReference>
<reference evidence="3" key="1">
    <citation type="journal article" date="2022" name="J Glob Antimicrob Resist">
        <title>Comparative analysis of IMP-4- and OXA-58-containing plasmids of three carbapenemase-producing Acinetobacter ursingii strains in the Netherlands.</title>
        <authorList>
            <person name="Hendrickx A.P.A."/>
            <person name="Schade R.P."/>
            <person name="Landman F."/>
            <person name="Bosch T."/>
            <person name="Schouls L.M."/>
            <person name="van Dijk K."/>
        </authorList>
    </citation>
    <scope>NUCLEOTIDE SEQUENCE</scope>
    <source>
        <strain evidence="3">RIVM_C010761</strain>
    </source>
</reference>
<dbReference type="RefSeq" id="WP_263503960.1">
    <property type="nucleotide sequence ID" value="NZ_CP089047.1"/>
</dbReference>
<sequence>MTIFNSKKQLCVVLCALMYGDVHASMQFEYNQPSGQTGKPTNIAVGEMPLSGNLIVTTRFGMGRTNSDGSARTHAGLDIVNTNGDHKLYAIADGTVIANDWLNGGGNFIRIRRKDNNDVYQYLHLANRSPINVGTEVKKGQFIGTMGNTGVSRGTHLHFDYAVPQKESTRARNAWLGNSSKGADANPFQNIQSVGANRNGLSGYYVTDPTPYLKDDIPINASAYKNYLGSTIRQQFNILYGASLPVGSGASQPKFSGLKFPLPQGYGATDEQLAKLNVSVIEARQKALEDGTITEAQAYDPNVTYRELEDIFRDTGQIGEQEPIKIDIGDDQTVKGHIEDLAYRRFSSSGWAQDIVKASNRSLWVELLNMEVARNHIKTELMRQNERIEALLAAYTIAKAKYIAGKVEELRQAIESGRSIALISNLELEDLPPTASDYQLATSVVTKRSGSKALTQEQKDAIIRVAKNIGANPNDLAAVISFETAGSFSTNARNPKGSATGLIQFMQYTDGTGNKNTPRSQWDYWGMTRDQFGALSFSEQMKYVEKYFKDRGLRESKPTSLGQLYSLVMGVPSGGYTIARYPDVFRDNPAWDVNGDGVITGAEAVSGSQFKSHIRTYFPEYP</sequence>
<keyword evidence="1" id="KW-0732">Signal</keyword>
<dbReference type="EMBL" id="CP089047">
    <property type="protein sequence ID" value="UYF77422.1"/>
    <property type="molecule type" value="Genomic_DNA"/>
</dbReference>
<dbReference type="GO" id="GO:0004222">
    <property type="term" value="F:metalloendopeptidase activity"/>
    <property type="evidence" value="ECO:0007669"/>
    <property type="project" value="TreeGrafter"/>
</dbReference>
<proteinExistence type="predicted"/>
<dbReference type="InterPro" id="IPR050570">
    <property type="entry name" value="Cell_wall_metabolism_enzyme"/>
</dbReference>